<dbReference type="AlphaFoldDB" id="A0AAF3J6X3"/>
<accession>A0AAF3J6X3</accession>
<evidence type="ECO:0000313" key="1">
    <source>
        <dbReference type="Proteomes" id="UP000887575"/>
    </source>
</evidence>
<name>A0AAF3J6X3_9BILA</name>
<proteinExistence type="predicted"/>
<evidence type="ECO:0000313" key="2">
    <source>
        <dbReference type="WBParaSite" id="MBELARI_LOCUS19981"/>
    </source>
</evidence>
<dbReference type="Proteomes" id="UP000887575">
    <property type="component" value="Unassembled WGS sequence"/>
</dbReference>
<sequence length="118" mass="13940">MSETNGEGPSNRERVQFVPKPTGKPYWRLRLYNAIVHASLAKTMTAFTVIWVSGWNLSMWYAYGFDRPWNNFMWRIYKKEGKLSDEMIRKENASVAYLHSKFIKTQEDALWMIKGDPK</sequence>
<reference evidence="2" key="1">
    <citation type="submission" date="2024-02" db="UniProtKB">
        <authorList>
            <consortium name="WormBaseParasite"/>
        </authorList>
    </citation>
    <scope>IDENTIFICATION</scope>
</reference>
<dbReference type="WBParaSite" id="MBELARI_LOCUS19981">
    <property type="protein sequence ID" value="MBELARI_LOCUS19981"/>
    <property type="gene ID" value="MBELARI_LOCUS19981"/>
</dbReference>
<keyword evidence="1" id="KW-1185">Reference proteome</keyword>
<organism evidence="1 2">
    <name type="scientific">Mesorhabditis belari</name>
    <dbReference type="NCBI Taxonomy" id="2138241"/>
    <lineage>
        <taxon>Eukaryota</taxon>
        <taxon>Metazoa</taxon>
        <taxon>Ecdysozoa</taxon>
        <taxon>Nematoda</taxon>
        <taxon>Chromadorea</taxon>
        <taxon>Rhabditida</taxon>
        <taxon>Rhabditina</taxon>
        <taxon>Rhabditomorpha</taxon>
        <taxon>Rhabditoidea</taxon>
        <taxon>Rhabditidae</taxon>
        <taxon>Mesorhabditinae</taxon>
        <taxon>Mesorhabditis</taxon>
    </lineage>
</organism>
<protein>
    <submittedName>
        <fullName evidence="2">Uncharacterized protein</fullName>
    </submittedName>
</protein>